<comment type="similarity">
    <text evidence="1">Belongs to the peptidase M20A family.</text>
</comment>
<sequence>MPVSPVTPRPGAGHRLAELIRLRTVSALHGEPDQPAVAADFEAFPQLLARLYPLVHQRLDHEIVDSTGLLFRWRGARAADPLVLMAHWDVVPAPADLAEWTAVGWATDPFAGTEDHVSGEPVVRGRGALDDKGPLVAVLEAVENLLAAGFAPDHDVWLVFGGDEEVGGRNAAAISDLLRERLREEQGQDAEPWLVLDEGGAVVPAPLSFVQGTCAMVGLAEKGQAQLRLTVSGAGGHASSPPSGSPIPRLARALRRLERRPFPARLTGTTSAMLSALAPLASGAAGRALPWVLRSGTVAARALGAMGGEAAAMVRTTVAQTRLEAGTANNVLPSTASATLDCRIVPGETVAGVRDGIVHRIADPGVKVELLHGQDPSGESPATGDRFAALEAAVGTSWPDATTVPYLLMAATDSRHFHAWCRHVYRFAPLWMDDAQRASIHGENEWVSVASLERGERFHRDLITGRGGRYHDSAVTARDAMTAPGGQG</sequence>
<proteinExistence type="inferred from homology"/>
<reference evidence="8" key="1">
    <citation type="journal article" date="2019" name="Int. J. Syst. Evol. Microbiol.">
        <title>The Global Catalogue of Microorganisms (GCM) 10K type strain sequencing project: providing services to taxonomists for standard genome sequencing and annotation.</title>
        <authorList>
            <consortium name="The Broad Institute Genomics Platform"/>
            <consortium name="The Broad Institute Genome Sequencing Center for Infectious Disease"/>
            <person name="Wu L."/>
            <person name="Ma J."/>
        </authorList>
    </citation>
    <scope>NUCLEOTIDE SEQUENCE [LARGE SCALE GENOMIC DNA]</scope>
    <source>
        <strain evidence="8">CGMCC 1.7064</strain>
    </source>
</reference>
<evidence type="ECO:0000256" key="4">
    <source>
        <dbReference type="ARBA" id="ARBA00022801"/>
    </source>
</evidence>
<dbReference type="PANTHER" id="PTHR45962:SF1">
    <property type="entry name" value="N-FATTY-ACYL-AMINO ACID SYNTHASE_HYDROLASE PM20D1"/>
    <property type="match status" value="1"/>
</dbReference>
<dbReference type="Gene3D" id="1.10.150.900">
    <property type="match status" value="1"/>
</dbReference>
<keyword evidence="3" id="KW-0479">Metal-binding</keyword>
<evidence type="ECO:0000313" key="7">
    <source>
        <dbReference type="EMBL" id="GGO44704.1"/>
    </source>
</evidence>
<dbReference type="InterPro" id="IPR036264">
    <property type="entry name" value="Bact_exopeptidase_dim_dom"/>
</dbReference>
<keyword evidence="2" id="KW-0645">Protease</keyword>
<keyword evidence="4" id="KW-0378">Hydrolase</keyword>
<evidence type="ECO:0000313" key="8">
    <source>
        <dbReference type="Proteomes" id="UP000642509"/>
    </source>
</evidence>
<comment type="caution">
    <text evidence="7">The sequence shown here is derived from an EMBL/GenBank/DDBJ whole genome shotgun (WGS) entry which is preliminary data.</text>
</comment>
<feature type="domain" description="Peptidase M20 dimerisation" evidence="6">
    <location>
        <begin position="220"/>
        <end position="366"/>
    </location>
</feature>
<dbReference type="InterPro" id="IPR011650">
    <property type="entry name" value="Peptidase_M20_dimer"/>
</dbReference>
<dbReference type="GO" id="GO:0004180">
    <property type="term" value="F:carboxypeptidase activity"/>
    <property type="evidence" value="ECO:0007669"/>
    <property type="project" value="UniProtKB-KW"/>
</dbReference>
<dbReference type="Gene3D" id="3.40.630.10">
    <property type="entry name" value="Zn peptidases"/>
    <property type="match status" value="1"/>
</dbReference>
<keyword evidence="7" id="KW-0121">Carboxypeptidase</keyword>
<dbReference type="Gene3D" id="3.30.70.360">
    <property type="match status" value="1"/>
</dbReference>
<dbReference type="InterPro" id="IPR002933">
    <property type="entry name" value="Peptidase_M20"/>
</dbReference>
<dbReference type="EMBL" id="BMLQ01000004">
    <property type="protein sequence ID" value="GGO44704.1"/>
    <property type="molecule type" value="Genomic_DNA"/>
</dbReference>
<evidence type="ECO:0000256" key="1">
    <source>
        <dbReference type="ARBA" id="ARBA00006247"/>
    </source>
</evidence>
<evidence type="ECO:0000256" key="3">
    <source>
        <dbReference type="ARBA" id="ARBA00022723"/>
    </source>
</evidence>
<dbReference type="Proteomes" id="UP000642509">
    <property type="component" value="Unassembled WGS sequence"/>
</dbReference>
<dbReference type="Pfam" id="PF07687">
    <property type="entry name" value="M20_dimer"/>
    <property type="match status" value="1"/>
</dbReference>
<dbReference type="Pfam" id="PF01546">
    <property type="entry name" value="Peptidase_M20"/>
    <property type="match status" value="1"/>
</dbReference>
<name>A0ABQ2LYA2_9MICC</name>
<protein>
    <submittedName>
        <fullName evidence="7">Carboxypeptidase S</fullName>
    </submittedName>
</protein>
<accession>A0ABQ2LYA2</accession>
<dbReference type="RefSeq" id="WP_188805631.1">
    <property type="nucleotide sequence ID" value="NZ_BAAAOU010000005.1"/>
</dbReference>
<gene>
    <name evidence="7" type="ORF">GCM10010977_15710</name>
</gene>
<keyword evidence="8" id="KW-1185">Reference proteome</keyword>
<keyword evidence="5" id="KW-0862">Zinc</keyword>
<dbReference type="PANTHER" id="PTHR45962">
    <property type="entry name" value="N-FATTY-ACYL-AMINO ACID SYNTHASE/HYDROLASE PM20D1"/>
    <property type="match status" value="1"/>
</dbReference>
<evidence type="ECO:0000256" key="2">
    <source>
        <dbReference type="ARBA" id="ARBA00022670"/>
    </source>
</evidence>
<dbReference type="SUPFAM" id="SSF53187">
    <property type="entry name" value="Zn-dependent exopeptidases"/>
    <property type="match status" value="1"/>
</dbReference>
<dbReference type="SUPFAM" id="SSF55031">
    <property type="entry name" value="Bacterial exopeptidase dimerisation domain"/>
    <property type="match status" value="1"/>
</dbReference>
<evidence type="ECO:0000259" key="6">
    <source>
        <dbReference type="Pfam" id="PF07687"/>
    </source>
</evidence>
<evidence type="ECO:0000256" key="5">
    <source>
        <dbReference type="ARBA" id="ARBA00022833"/>
    </source>
</evidence>
<dbReference type="InterPro" id="IPR047177">
    <property type="entry name" value="Pept_M20A"/>
</dbReference>
<organism evidence="7 8">
    <name type="scientific">Citricoccus zhacaiensis</name>
    <dbReference type="NCBI Taxonomy" id="489142"/>
    <lineage>
        <taxon>Bacteria</taxon>
        <taxon>Bacillati</taxon>
        <taxon>Actinomycetota</taxon>
        <taxon>Actinomycetes</taxon>
        <taxon>Micrococcales</taxon>
        <taxon>Micrococcaceae</taxon>
        <taxon>Citricoccus</taxon>
    </lineage>
</organism>